<sequence>MFLRGDLPVHLNHSGAPGERPKSLQWFKEPEQMEATCIAQLLSKFALGLPLLDQRATSDLLTAVKNPDTIHGTIFTLVRGIRSALYTSDVNKHKTVLRLLSQLSMMGSCGPALVPFYRQMLPPLRKTRHCGLQPDVSYDRGKLLSEVVENTLNDLERTGGSNAYVNIKYIIPTYDSYFRNY</sequence>
<evidence type="ECO:0000313" key="2">
    <source>
        <dbReference type="WBParaSite" id="Hba_17566"/>
    </source>
</evidence>
<dbReference type="PANTHER" id="PTHR21207">
    <property type="entry name" value="PARKIN COREGULATED GENE PROTEIN PARK2 COREGULATED"/>
    <property type="match status" value="1"/>
</dbReference>
<dbReference type="Pfam" id="PF10274">
    <property type="entry name" value="ParcG"/>
    <property type="match status" value="1"/>
</dbReference>
<organism evidence="1 2">
    <name type="scientific">Heterorhabditis bacteriophora</name>
    <name type="common">Entomopathogenic nematode worm</name>
    <dbReference type="NCBI Taxonomy" id="37862"/>
    <lineage>
        <taxon>Eukaryota</taxon>
        <taxon>Metazoa</taxon>
        <taxon>Ecdysozoa</taxon>
        <taxon>Nematoda</taxon>
        <taxon>Chromadorea</taxon>
        <taxon>Rhabditida</taxon>
        <taxon>Rhabditina</taxon>
        <taxon>Rhabditomorpha</taxon>
        <taxon>Strongyloidea</taxon>
        <taxon>Heterorhabditidae</taxon>
        <taxon>Heterorhabditis</taxon>
    </lineage>
</organism>
<keyword evidence="1" id="KW-1185">Reference proteome</keyword>
<protein>
    <submittedName>
        <fullName evidence="2">TAF6_C domain-containing protein</fullName>
    </submittedName>
</protein>
<dbReference type="AlphaFoldDB" id="A0A1I7XJS8"/>
<dbReference type="GO" id="GO:0030544">
    <property type="term" value="F:Hsp70 protein binding"/>
    <property type="evidence" value="ECO:0007669"/>
    <property type="project" value="TreeGrafter"/>
</dbReference>
<dbReference type="PANTHER" id="PTHR21207:SF2">
    <property type="entry name" value="PARKIN COREGULATED GENE PROTEIN"/>
    <property type="match status" value="1"/>
</dbReference>
<dbReference type="WBParaSite" id="Hba_17566">
    <property type="protein sequence ID" value="Hba_17566"/>
    <property type="gene ID" value="Hba_17566"/>
</dbReference>
<reference evidence="2" key="1">
    <citation type="submission" date="2016-11" db="UniProtKB">
        <authorList>
            <consortium name="WormBaseParasite"/>
        </authorList>
    </citation>
    <scope>IDENTIFICATION</scope>
</reference>
<evidence type="ECO:0000313" key="1">
    <source>
        <dbReference type="Proteomes" id="UP000095283"/>
    </source>
</evidence>
<dbReference type="Proteomes" id="UP000095283">
    <property type="component" value="Unplaced"/>
</dbReference>
<dbReference type="GO" id="GO:0051879">
    <property type="term" value="F:Hsp90 protein binding"/>
    <property type="evidence" value="ECO:0007669"/>
    <property type="project" value="TreeGrafter"/>
</dbReference>
<dbReference type="InterPro" id="IPR019399">
    <property type="entry name" value="Parkin_co-regulated_protein"/>
</dbReference>
<accession>A0A1I7XJS8</accession>
<proteinExistence type="predicted"/>
<name>A0A1I7XJS8_HETBA</name>